<feature type="domain" description="ComEC/Rec2-related protein" evidence="2">
    <location>
        <begin position="147"/>
        <end position="234"/>
    </location>
</feature>
<dbReference type="EMBL" id="SDPL01000755">
    <property type="protein sequence ID" value="RXZ39126.1"/>
    <property type="molecule type" value="Genomic_DNA"/>
</dbReference>
<protein>
    <submittedName>
        <fullName evidence="3">ComEC/Rec2 family competence protein</fullName>
    </submittedName>
</protein>
<gene>
    <name evidence="3" type="ORF">ESO86_18090</name>
</gene>
<reference evidence="3 4" key="1">
    <citation type="submission" date="2019-01" db="EMBL/GenBank/DDBJ databases">
        <authorList>
            <person name="Li J."/>
        </authorList>
    </citation>
    <scope>NUCLEOTIDE SEQUENCE [LARGE SCALE GENOMIC DNA]</scope>
    <source>
        <strain evidence="3 4">CGMCC 4.7180</strain>
    </source>
</reference>
<feature type="non-terminal residue" evidence="3">
    <location>
        <position position="238"/>
    </location>
</feature>
<evidence type="ECO:0000313" key="4">
    <source>
        <dbReference type="Proteomes" id="UP000292881"/>
    </source>
</evidence>
<comment type="caution">
    <text evidence="3">The sequence shown here is derived from an EMBL/GenBank/DDBJ whole genome shotgun (WGS) entry which is preliminary data.</text>
</comment>
<feature type="transmembrane region" description="Helical" evidence="1">
    <location>
        <begin position="171"/>
        <end position="195"/>
    </location>
</feature>
<evidence type="ECO:0000256" key="1">
    <source>
        <dbReference type="SAM" id="Phobius"/>
    </source>
</evidence>
<keyword evidence="1" id="KW-0472">Membrane</keyword>
<keyword evidence="4" id="KW-1185">Reference proteome</keyword>
<feature type="non-terminal residue" evidence="3">
    <location>
        <position position="1"/>
    </location>
</feature>
<keyword evidence="1" id="KW-1133">Transmembrane helix</keyword>
<proteinExistence type="predicted"/>
<dbReference type="Pfam" id="PF03772">
    <property type="entry name" value="Competence"/>
    <property type="match status" value="1"/>
</dbReference>
<evidence type="ECO:0000259" key="2">
    <source>
        <dbReference type="Pfam" id="PF03772"/>
    </source>
</evidence>
<dbReference type="InterPro" id="IPR004477">
    <property type="entry name" value="ComEC_N"/>
</dbReference>
<organism evidence="3 4">
    <name type="scientific">Agromyces binzhouensis</name>
    <dbReference type="NCBI Taxonomy" id="1817495"/>
    <lineage>
        <taxon>Bacteria</taxon>
        <taxon>Bacillati</taxon>
        <taxon>Actinomycetota</taxon>
        <taxon>Actinomycetes</taxon>
        <taxon>Micrococcales</taxon>
        <taxon>Microbacteriaceae</taxon>
        <taxon>Agromyces</taxon>
    </lineage>
</organism>
<keyword evidence="1" id="KW-0812">Transmembrane</keyword>
<dbReference type="AlphaFoldDB" id="A0A4Q2J796"/>
<dbReference type="Proteomes" id="UP000292881">
    <property type="component" value="Unassembled WGS sequence"/>
</dbReference>
<name>A0A4Q2J796_9MICO</name>
<sequence length="238" mass="24108">GALERRTPGEVEAAASGREEVVASVRLEAAPRRASATQWSDEARRRAAGTLVELTVDGVSTEVDAIRVDVSLPGDGDELGFGSTVVVEGRLVELPPSSRAAFRLSASRILETGPAPPWLAWTHPLREGLAEASARLGGDGGALVPGLAIGDTSRVSDDLQAAMTTASLTHLTAVSGANCAIITAAAFWVAGLAGLPRAGRVIAALVALAGFVALVTPEASVVRASAMALVVLTACATA</sequence>
<dbReference type="RefSeq" id="WP_207207233.1">
    <property type="nucleotide sequence ID" value="NZ_SDPL01000755.1"/>
</dbReference>
<evidence type="ECO:0000313" key="3">
    <source>
        <dbReference type="EMBL" id="RXZ39126.1"/>
    </source>
</evidence>
<feature type="transmembrane region" description="Helical" evidence="1">
    <location>
        <begin position="201"/>
        <end position="222"/>
    </location>
</feature>
<accession>A0A4Q2J796</accession>